<accession>A0A5B0VQC0</accession>
<keyword evidence="6" id="KW-0653">Protein transport</keyword>
<feature type="domain" description="POTRA" evidence="11">
    <location>
        <begin position="70"/>
        <end position="145"/>
    </location>
</feature>
<dbReference type="PANTHER" id="PTHR34597:SF1">
    <property type="entry name" value="HEME_HEMOPEXIN TRANSPORTER PROTEIN HUXB"/>
    <property type="match status" value="1"/>
</dbReference>
<evidence type="ECO:0000256" key="10">
    <source>
        <dbReference type="SAM" id="SignalP"/>
    </source>
</evidence>
<proteinExistence type="inferred from homology"/>
<evidence type="ECO:0000256" key="8">
    <source>
        <dbReference type="ARBA" id="ARBA00023237"/>
    </source>
</evidence>
<feature type="region of interest" description="Disordered" evidence="9">
    <location>
        <begin position="38"/>
        <end position="63"/>
    </location>
</feature>
<protein>
    <submittedName>
        <fullName evidence="12">ShlB/FhaC/HecB family hemolysin secretion/activation protein</fullName>
    </submittedName>
</protein>
<feature type="signal peptide" evidence="10">
    <location>
        <begin position="1"/>
        <end position="26"/>
    </location>
</feature>
<dbReference type="RefSeq" id="WP_149598788.1">
    <property type="nucleotide sequence ID" value="NZ_VTUU01000001.1"/>
</dbReference>
<dbReference type="Pfam" id="PF03865">
    <property type="entry name" value="ShlB"/>
    <property type="match status" value="1"/>
</dbReference>
<dbReference type="GO" id="GO:0008320">
    <property type="term" value="F:protein transmembrane transporter activity"/>
    <property type="evidence" value="ECO:0007669"/>
    <property type="project" value="TreeGrafter"/>
</dbReference>
<evidence type="ECO:0000256" key="5">
    <source>
        <dbReference type="ARBA" id="ARBA00022692"/>
    </source>
</evidence>
<gene>
    <name evidence="12" type="ORF">FWJ25_03255</name>
</gene>
<evidence type="ECO:0000256" key="1">
    <source>
        <dbReference type="ARBA" id="ARBA00004442"/>
    </source>
</evidence>
<dbReference type="InterPro" id="IPR051544">
    <property type="entry name" value="TPS_OM_transporter"/>
</dbReference>
<keyword evidence="10" id="KW-0732">Signal</keyword>
<evidence type="ECO:0000256" key="6">
    <source>
        <dbReference type="ARBA" id="ARBA00022927"/>
    </source>
</evidence>
<dbReference type="Gene3D" id="2.40.160.50">
    <property type="entry name" value="membrane protein fhac: a member of the omp85/tpsb transporter family"/>
    <property type="match status" value="1"/>
</dbReference>
<evidence type="ECO:0000256" key="9">
    <source>
        <dbReference type="SAM" id="MobiDB-lite"/>
    </source>
</evidence>
<sequence length="553" mass="59866">MRQVVVAMGRSAVCACLCLALSGVQAAEQVGDVLRELETKPLSPPPEPPVGTPSIELPEDSEQQAGSATVTLEGFRFNGNTAFSSDELAALLSDDTGVELSLSDLYGAASRITAYYREHGWLLARAVLPPQDITEGVLTIQVVEGRYGEIRLNNNSQVLGTVTQRATRSLASGDGVKIGALENALMNLDALPGTRVGSRLSAGSEPGTSDVDVTVSEGDRVTGNLAIDNYGNTYNGAYRLSGGVNIANPLSLGDSLGFQGLVSDEGQAYIRSQYDLPVGPWNTRLGTAVSWLQYRLGDDFEDLNAEGNAATASVFVDQNWWRQRAWGLSSRLTFQYRDLEDEQLGLVSEKTLNSLTLDVINGYWRDSVLAGSSNSVRLNWTFGDLRLDSPFAEASDVYGTEGTYHKVSLALLRQQWLAAKWLLQIDARAQKAGGNLDSIEKFSLGGAYGVRAFPQGETSGDEGWLLSTEVRHIFNPKWQAGVFMDLGGVKYNDKPLPTGDIHRNLSGAGVSAYWFPDPQWRVSASAATSLDTEEAVSDDPKDVYVWGQVQWTF</sequence>
<reference evidence="12 13" key="1">
    <citation type="submission" date="2019-08" db="EMBL/GenBank/DDBJ databases">
        <title>Marinobacter ZYF650 sp. nov., a marine bacterium isolated from seawater of the Mariana trench.</title>
        <authorList>
            <person name="Ahmad W."/>
        </authorList>
    </citation>
    <scope>NUCLEOTIDE SEQUENCE [LARGE SCALE GENOMIC DNA]</scope>
    <source>
        <strain evidence="12 13">ZYF650</strain>
    </source>
</reference>
<dbReference type="GO" id="GO:0046819">
    <property type="term" value="P:protein secretion by the type V secretion system"/>
    <property type="evidence" value="ECO:0007669"/>
    <property type="project" value="TreeGrafter"/>
</dbReference>
<name>A0A5B0VQC0_9GAMM</name>
<comment type="subcellular location">
    <subcellularLocation>
        <location evidence="1">Cell outer membrane</location>
    </subcellularLocation>
</comment>
<organism evidence="12 13">
    <name type="scientific">Marinobacter salinexigens</name>
    <dbReference type="NCBI Taxonomy" id="2919747"/>
    <lineage>
        <taxon>Bacteria</taxon>
        <taxon>Pseudomonadati</taxon>
        <taxon>Pseudomonadota</taxon>
        <taxon>Gammaproteobacteria</taxon>
        <taxon>Pseudomonadales</taxon>
        <taxon>Marinobacteraceae</taxon>
        <taxon>Marinobacter</taxon>
    </lineage>
</organism>
<dbReference type="InterPro" id="IPR005565">
    <property type="entry name" value="Hemolysn_activator_HlyB_C"/>
</dbReference>
<dbReference type="InterPro" id="IPR034746">
    <property type="entry name" value="POTRA"/>
</dbReference>
<evidence type="ECO:0000313" key="12">
    <source>
        <dbReference type="EMBL" id="KAA1176161.1"/>
    </source>
</evidence>
<feature type="compositionally biased region" description="Pro residues" evidence="9">
    <location>
        <begin position="42"/>
        <end position="51"/>
    </location>
</feature>
<keyword evidence="5" id="KW-0812">Transmembrane</keyword>
<evidence type="ECO:0000256" key="7">
    <source>
        <dbReference type="ARBA" id="ARBA00023136"/>
    </source>
</evidence>
<keyword evidence="8" id="KW-0998">Cell outer membrane</keyword>
<evidence type="ECO:0000313" key="13">
    <source>
        <dbReference type="Proteomes" id="UP000323161"/>
    </source>
</evidence>
<dbReference type="Pfam" id="PF08479">
    <property type="entry name" value="POTRA_2"/>
    <property type="match status" value="1"/>
</dbReference>
<evidence type="ECO:0000256" key="2">
    <source>
        <dbReference type="ARBA" id="ARBA00009055"/>
    </source>
</evidence>
<evidence type="ECO:0000259" key="11">
    <source>
        <dbReference type="PROSITE" id="PS51779"/>
    </source>
</evidence>
<dbReference type="EMBL" id="VTUU01000001">
    <property type="protein sequence ID" value="KAA1176161.1"/>
    <property type="molecule type" value="Genomic_DNA"/>
</dbReference>
<dbReference type="PANTHER" id="PTHR34597">
    <property type="entry name" value="SLR1661 PROTEIN"/>
    <property type="match status" value="1"/>
</dbReference>
<feature type="chain" id="PRO_5023037803" evidence="10">
    <location>
        <begin position="27"/>
        <end position="553"/>
    </location>
</feature>
<dbReference type="Proteomes" id="UP000323161">
    <property type="component" value="Unassembled WGS sequence"/>
</dbReference>
<dbReference type="AlphaFoldDB" id="A0A5B0VQC0"/>
<evidence type="ECO:0000256" key="3">
    <source>
        <dbReference type="ARBA" id="ARBA00022448"/>
    </source>
</evidence>
<comment type="similarity">
    <text evidence="2">Belongs to the TPS (TC 1.B.20) family.</text>
</comment>
<comment type="caution">
    <text evidence="12">The sequence shown here is derived from an EMBL/GenBank/DDBJ whole genome shotgun (WGS) entry which is preliminary data.</text>
</comment>
<dbReference type="GO" id="GO:0098046">
    <property type="term" value="C:type V protein secretion system complex"/>
    <property type="evidence" value="ECO:0007669"/>
    <property type="project" value="TreeGrafter"/>
</dbReference>
<evidence type="ECO:0000256" key="4">
    <source>
        <dbReference type="ARBA" id="ARBA00022452"/>
    </source>
</evidence>
<dbReference type="Gene3D" id="3.10.20.310">
    <property type="entry name" value="membrane protein fhac"/>
    <property type="match status" value="1"/>
</dbReference>
<keyword evidence="3" id="KW-0813">Transport</keyword>
<keyword evidence="13" id="KW-1185">Reference proteome</keyword>
<keyword evidence="4" id="KW-1134">Transmembrane beta strand</keyword>
<dbReference type="GO" id="GO:0009279">
    <property type="term" value="C:cell outer membrane"/>
    <property type="evidence" value="ECO:0007669"/>
    <property type="project" value="UniProtKB-SubCell"/>
</dbReference>
<dbReference type="InterPro" id="IPR013686">
    <property type="entry name" value="Polypept-transport_assoc_ShlB"/>
</dbReference>
<dbReference type="PROSITE" id="PS51779">
    <property type="entry name" value="POTRA"/>
    <property type="match status" value="1"/>
</dbReference>
<keyword evidence="7" id="KW-0472">Membrane</keyword>